<keyword evidence="3" id="KW-0378">Hydrolase</keyword>
<dbReference type="AlphaFoldDB" id="A0ABD0XCX4"/>
<evidence type="ECO:0000256" key="6">
    <source>
        <dbReference type="SAM" id="MobiDB-lite"/>
    </source>
</evidence>
<dbReference type="Gene3D" id="3.40.50.1470">
    <property type="entry name" value="Peptidyl-tRNA hydrolase"/>
    <property type="match status" value="1"/>
</dbReference>
<protein>
    <recommendedName>
        <fullName evidence="1">peptidyl-tRNA hydrolase</fullName>
        <ecNumber evidence="1">3.1.1.29</ecNumber>
    </recommendedName>
</protein>
<dbReference type="InterPro" id="IPR018171">
    <property type="entry name" value="Pept_tRNA_hydro_CS"/>
</dbReference>
<dbReference type="GO" id="GO:0004045">
    <property type="term" value="F:peptidyl-tRNA hydrolase activity"/>
    <property type="evidence" value="ECO:0007669"/>
    <property type="project" value="UniProtKB-EC"/>
</dbReference>
<evidence type="ECO:0000256" key="4">
    <source>
        <dbReference type="ARBA" id="ARBA00022884"/>
    </source>
</evidence>
<evidence type="ECO:0000256" key="2">
    <source>
        <dbReference type="ARBA" id="ARBA00022555"/>
    </source>
</evidence>
<keyword evidence="2" id="KW-0820">tRNA-binding</keyword>
<dbReference type="PANTHER" id="PTHR17224:SF1">
    <property type="entry name" value="PEPTIDYL-TRNA HYDROLASE"/>
    <property type="match status" value="1"/>
</dbReference>
<feature type="compositionally biased region" description="Polar residues" evidence="6">
    <location>
        <begin position="212"/>
        <end position="235"/>
    </location>
</feature>
<dbReference type="Pfam" id="PF01195">
    <property type="entry name" value="Pept_tRNA_hydro"/>
    <property type="match status" value="1"/>
</dbReference>
<organism evidence="7 8">
    <name type="scientific">Umbra pygmaea</name>
    <name type="common">Eastern mudminnow</name>
    <dbReference type="NCBI Taxonomy" id="75934"/>
    <lineage>
        <taxon>Eukaryota</taxon>
        <taxon>Metazoa</taxon>
        <taxon>Chordata</taxon>
        <taxon>Craniata</taxon>
        <taxon>Vertebrata</taxon>
        <taxon>Euteleostomi</taxon>
        <taxon>Actinopterygii</taxon>
        <taxon>Neopterygii</taxon>
        <taxon>Teleostei</taxon>
        <taxon>Protacanthopterygii</taxon>
        <taxon>Esociformes</taxon>
        <taxon>Umbridae</taxon>
        <taxon>Umbra</taxon>
    </lineage>
</organism>
<evidence type="ECO:0000256" key="3">
    <source>
        <dbReference type="ARBA" id="ARBA00022801"/>
    </source>
</evidence>
<evidence type="ECO:0000256" key="5">
    <source>
        <dbReference type="ARBA" id="ARBA00038063"/>
    </source>
</evidence>
<name>A0ABD0XCX4_UMBPY</name>
<reference evidence="7 8" key="1">
    <citation type="submission" date="2024-06" db="EMBL/GenBank/DDBJ databases">
        <authorList>
            <person name="Pan Q."/>
            <person name="Wen M."/>
            <person name="Jouanno E."/>
            <person name="Zahm M."/>
            <person name="Klopp C."/>
            <person name="Cabau C."/>
            <person name="Louis A."/>
            <person name="Berthelot C."/>
            <person name="Parey E."/>
            <person name="Roest Crollius H."/>
            <person name="Montfort J."/>
            <person name="Robinson-Rechavi M."/>
            <person name="Bouchez O."/>
            <person name="Lampietro C."/>
            <person name="Lopez Roques C."/>
            <person name="Donnadieu C."/>
            <person name="Postlethwait J."/>
            <person name="Bobe J."/>
            <person name="Verreycken H."/>
            <person name="Guiguen Y."/>
        </authorList>
    </citation>
    <scope>NUCLEOTIDE SEQUENCE [LARGE SCALE GENOMIC DNA]</scope>
    <source>
        <strain evidence="7">Up_M1</strain>
        <tissue evidence="7">Testis</tissue>
    </source>
</reference>
<evidence type="ECO:0000313" key="7">
    <source>
        <dbReference type="EMBL" id="KAL0979607.1"/>
    </source>
</evidence>
<dbReference type="PANTHER" id="PTHR17224">
    <property type="entry name" value="PEPTIDYL-TRNA HYDROLASE"/>
    <property type="match status" value="1"/>
</dbReference>
<keyword evidence="8" id="KW-1185">Reference proteome</keyword>
<dbReference type="NCBIfam" id="TIGR00447">
    <property type="entry name" value="pth"/>
    <property type="match status" value="1"/>
</dbReference>
<accession>A0ABD0XCX4</accession>
<dbReference type="InterPro" id="IPR036416">
    <property type="entry name" value="Pept_tRNA_hydro_sf"/>
</dbReference>
<gene>
    <name evidence="7" type="ORF">UPYG_G00187220</name>
</gene>
<comment type="caution">
    <text evidence="7">The sequence shown here is derived from an EMBL/GenBank/DDBJ whole genome shotgun (WGS) entry which is preliminary data.</text>
</comment>
<keyword evidence="4" id="KW-0694">RNA-binding</keyword>
<dbReference type="GO" id="GO:0000049">
    <property type="term" value="F:tRNA binding"/>
    <property type="evidence" value="ECO:0007669"/>
    <property type="project" value="UniProtKB-KW"/>
</dbReference>
<dbReference type="EC" id="3.1.1.29" evidence="1"/>
<proteinExistence type="inferred from homology"/>
<dbReference type="Proteomes" id="UP001557470">
    <property type="component" value="Unassembled WGS sequence"/>
</dbReference>
<dbReference type="EMBL" id="JAGEUA010000005">
    <property type="protein sequence ID" value="KAL0979607.1"/>
    <property type="molecule type" value="Genomic_DNA"/>
</dbReference>
<dbReference type="CDD" id="cd00462">
    <property type="entry name" value="PTH"/>
    <property type="match status" value="1"/>
</dbReference>
<dbReference type="InterPro" id="IPR001328">
    <property type="entry name" value="Pept_tRNA_hydro"/>
</dbReference>
<evidence type="ECO:0000313" key="8">
    <source>
        <dbReference type="Proteomes" id="UP001557470"/>
    </source>
</evidence>
<dbReference type="SUPFAM" id="SSF53178">
    <property type="entry name" value="Peptidyl-tRNA hydrolase-like"/>
    <property type="match status" value="1"/>
</dbReference>
<sequence length="235" mass="25791">MEEPFGTLMSNEASVHTNSRRRLVVGLGNPGMNGSRHSVGMAVLQALAARLGEADSWRGDRHVSGEVILSDIQDTQIVLLRPRLLMNINGVSVAKAARKYSIQPENILLVHDELDKPLGKIAIKQGGSARGHNGVRSCVECLQTDVMPRLRVGIGRPRDQSSVERYVLGRFSQEEQKVLNAVLEQSVNILFSQLTDNQYVQSPQSPADGRPSSLTRTQKELSTSPQKNMTGQTQD</sequence>
<dbReference type="PROSITE" id="PS01196">
    <property type="entry name" value="PEPT_TRNA_HYDROL_2"/>
    <property type="match status" value="1"/>
</dbReference>
<feature type="region of interest" description="Disordered" evidence="6">
    <location>
        <begin position="199"/>
        <end position="235"/>
    </location>
</feature>
<evidence type="ECO:0000256" key="1">
    <source>
        <dbReference type="ARBA" id="ARBA00013260"/>
    </source>
</evidence>
<comment type="similarity">
    <text evidence="5">Belongs to the PTH family.</text>
</comment>